<evidence type="ECO:0000313" key="1">
    <source>
        <dbReference type="EMBL" id="KKL93416.1"/>
    </source>
</evidence>
<feature type="non-terminal residue" evidence="1">
    <location>
        <position position="287"/>
    </location>
</feature>
<name>A0A0F9GS24_9ZZZZ</name>
<comment type="caution">
    <text evidence="1">The sequence shown here is derived from an EMBL/GenBank/DDBJ whole genome shotgun (WGS) entry which is preliminary data.</text>
</comment>
<accession>A0A0F9GS24</accession>
<evidence type="ECO:0008006" key="2">
    <source>
        <dbReference type="Google" id="ProtNLM"/>
    </source>
</evidence>
<reference evidence="1" key="1">
    <citation type="journal article" date="2015" name="Nature">
        <title>Complex archaea that bridge the gap between prokaryotes and eukaryotes.</title>
        <authorList>
            <person name="Spang A."/>
            <person name="Saw J.H."/>
            <person name="Jorgensen S.L."/>
            <person name="Zaremba-Niedzwiedzka K."/>
            <person name="Martijn J."/>
            <person name="Lind A.E."/>
            <person name="van Eijk R."/>
            <person name="Schleper C."/>
            <person name="Guy L."/>
            <person name="Ettema T.J."/>
        </authorList>
    </citation>
    <scope>NUCLEOTIDE SEQUENCE</scope>
</reference>
<sequence>MSKLLNKVLDIPQESVGNKISIEQAQSLILSKNKKVAFFAGAGFSKAYKEDYPLGFNLFSVDDFHTLKANFNFYTIANDLGIKAPCSESGPEFSKDCYRFFSQIKYHLDIYKRYPSLMPSFLDYSGIHFLEEEIRKFIKNRFVDLVGEDELQLNCNTGSNLTFFFESIVELKDFTFITTNYDYVIEKLLYHSKPGIKINRGITSKKCFDEVNTGRATISLFKINGGFDIHQDHKGRYCVDYFSEEVPNIILPSEEQNYDDKYFRTIFLKSAEKLRQAELVMQETTTS</sequence>
<protein>
    <recommendedName>
        <fullName evidence="2">SIR2-like domain-containing protein</fullName>
    </recommendedName>
</protein>
<dbReference type="EMBL" id="LAZR01019195">
    <property type="protein sequence ID" value="KKL93416.1"/>
    <property type="molecule type" value="Genomic_DNA"/>
</dbReference>
<dbReference type="AlphaFoldDB" id="A0A0F9GS24"/>
<organism evidence="1">
    <name type="scientific">marine sediment metagenome</name>
    <dbReference type="NCBI Taxonomy" id="412755"/>
    <lineage>
        <taxon>unclassified sequences</taxon>
        <taxon>metagenomes</taxon>
        <taxon>ecological metagenomes</taxon>
    </lineage>
</organism>
<gene>
    <name evidence="1" type="ORF">LCGC14_1874920</name>
</gene>
<proteinExistence type="predicted"/>